<dbReference type="Gene3D" id="1.20.1250.20">
    <property type="entry name" value="MFS general substrate transporter like domains"/>
    <property type="match status" value="2"/>
</dbReference>
<feature type="transmembrane region" description="Helical" evidence="10">
    <location>
        <begin position="100"/>
        <end position="123"/>
    </location>
</feature>
<keyword evidence="7 10" id="KW-0472">Membrane</keyword>
<dbReference type="GO" id="GO:0031969">
    <property type="term" value="C:chloroplast membrane"/>
    <property type="evidence" value="ECO:0007669"/>
    <property type="project" value="UniProtKB-SubCell"/>
</dbReference>
<proteinExistence type="inferred from homology"/>
<feature type="transmembrane region" description="Helical" evidence="10">
    <location>
        <begin position="165"/>
        <end position="185"/>
    </location>
</feature>
<keyword evidence="3" id="KW-0934">Plastid</keyword>
<dbReference type="EMBL" id="OIVN01000691">
    <property type="protein sequence ID" value="SPC84141.1"/>
    <property type="molecule type" value="Genomic_DNA"/>
</dbReference>
<dbReference type="CDD" id="cd17380">
    <property type="entry name" value="MFS_SLC17A9_like"/>
    <property type="match status" value="1"/>
</dbReference>
<dbReference type="AlphaFoldDB" id="A0A2N9FB71"/>
<evidence type="ECO:0000256" key="10">
    <source>
        <dbReference type="SAM" id="Phobius"/>
    </source>
</evidence>
<evidence type="ECO:0000256" key="6">
    <source>
        <dbReference type="ARBA" id="ARBA00022989"/>
    </source>
</evidence>
<dbReference type="InterPro" id="IPR020846">
    <property type="entry name" value="MFS_dom"/>
</dbReference>
<dbReference type="PANTHER" id="PTHR11662:SF399">
    <property type="entry name" value="FI19708P1-RELATED"/>
    <property type="match status" value="1"/>
</dbReference>
<dbReference type="InterPro" id="IPR036259">
    <property type="entry name" value="MFS_trans_sf"/>
</dbReference>
<reference evidence="12" key="1">
    <citation type="submission" date="2018-02" db="EMBL/GenBank/DDBJ databases">
        <authorList>
            <person name="Cohen D.B."/>
            <person name="Kent A.D."/>
        </authorList>
    </citation>
    <scope>NUCLEOTIDE SEQUENCE</scope>
</reference>
<dbReference type="FunFam" id="1.20.1250.20:FF:000142">
    <property type="entry name" value="probable anion transporter 3, chloroplastic"/>
    <property type="match status" value="1"/>
</dbReference>
<protein>
    <recommendedName>
        <fullName evidence="11">Major facilitator superfamily (MFS) profile domain-containing protein</fullName>
    </recommendedName>
</protein>
<evidence type="ECO:0000256" key="3">
    <source>
        <dbReference type="ARBA" id="ARBA00022640"/>
    </source>
</evidence>
<keyword evidence="2" id="KW-0150">Chloroplast</keyword>
<comment type="function">
    <text evidence="9">Inorganic phosphate and probable anion transporter.</text>
</comment>
<dbReference type="FunFam" id="1.20.1250.20:FF:000131">
    <property type="entry name" value="Probable anion transporter 3, chloroplastic"/>
    <property type="match status" value="1"/>
</dbReference>
<name>A0A2N9FB71_FAGSY</name>
<dbReference type="SUPFAM" id="SSF103473">
    <property type="entry name" value="MFS general substrate transporter"/>
    <property type="match status" value="1"/>
</dbReference>
<keyword evidence="5" id="KW-0809">Transit peptide</keyword>
<dbReference type="PROSITE" id="PS50850">
    <property type="entry name" value="MFS"/>
    <property type="match status" value="1"/>
</dbReference>
<evidence type="ECO:0000313" key="12">
    <source>
        <dbReference type="EMBL" id="SPC84141.1"/>
    </source>
</evidence>
<accession>A0A2N9FB71</accession>
<evidence type="ECO:0000256" key="4">
    <source>
        <dbReference type="ARBA" id="ARBA00022692"/>
    </source>
</evidence>
<evidence type="ECO:0000256" key="2">
    <source>
        <dbReference type="ARBA" id="ARBA00022528"/>
    </source>
</evidence>
<feature type="transmembrane region" description="Helical" evidence="10">
    <location>
        <begin position="482"/>
        <end position="503"/>
    </location>
</feature>
<organism evidence="12">
    <name type="scientific">Fagus sylvatica</name>
    <name type="common">Beechnut</name>
    <dbReference type="NCBI Taxonomy" id="28930"/>
    <lineage>
        <taxon>Eukaryota</taxon>
        <taxon>Viridiplantae</taxon>
        <taxon>Streptophyta</taxon>
        <taxon>Embryophyta</taxon>
        <taxon>Tracheophyta</taxon>
        <taxon>Spermatophyta</taxon>
        <taxon>Magnoliopsida</taxon>
        <taxon>eudicotyledons</taxon>
        <taxon>Gunneridae</taxon>
        <taxon>Pentapetalae</taxon>
        <taxon>rosids</taxon>
        <taxon>fabids</taxon>
        <taxon>Fagales</taxon>
        <taxon>Fagaceae</taxon>
        <taxon>Fagus</taxon>
    </lineage>
</organism>
<gene>
    <name evidence="12" type="ORF">FSB_LOCUS12023</name>
</gene>
<feature type="domain" description="Major facilitator superfamily (MFS) profile" evidence="11">
    <location>
        <begin position="100"/>
        <end position="508"/>
    </location>
</feature>
<sequence>MATQTKNLLHSHSSCPCYVTSQSNLIKFRRTHVGFEPRVLSQNTKWESLSLSCGRKSGKLEKKKWEVKCTAEGIERGMLMGRRGREEATAKELVPERFKVVVLLACVMCLCNADRVVMSVAIVPLATKHGWSNSFLGIVQSSFLWGYIFSSVIGGALVDRYGGKKVLGTGVALWSLATLLTPWAANHSTTSLLAIRAFFGLAEGVALPAMNTLLSRWFPNHERASAVGISMAGFHLGNVAGLLVTPIMLSTIGITGPFILFASLGLLWLSTWAHGVTNEPQESQFISKSELRLIQAGKTDSSPVRDGKFPPVRLLLSKLPTWAIIFANVTNNWGYFVLLSWMPVYFKTVFNVNLRQAASFSAVPWGIMALSGYIAGATSDYLIKAGFSLTLVRKIMQSIGFIGPGVSLLCLNFANTPISAAVYLTIALSLSSFSQAGFLLNMQDIAPQYAGLLHGISNSAGTLAAIISTIGTGYFVQWLGSFQAFLTVTAVLYFMSTIFWNLFATGERVF</sequence>
<evidence type="ECO:0000256" key="7">
    <source>
        <dbReference type="ARBA" id="ARBA00023136"/>
    </source>
</evidence>
<feature type="transmembrane region" description="Helical" evidence="10">
    <location>
        <begin position="191"/>
        <end position="214"/>
    </location>
</feature>
<feature type="transmembrane region" description="Helical" evidence="10">
    <location>
        <begin position="322"/>
        <end position="342"/>
    </location>
</feature>
<evidence type="ECO:0000256" key="1">
    <source>
        <dbReference type="ARBA" id="ARBA00004508"/>
    </source>
</evidence>
<dbReference type="PANTHER" id="PTHR11662">
    <property type="entry name" value="SOLUTE CARRIER FAMILY 17"/>
    <property type="match status" value="1"/>
</dbReference>
<dbReference type="InterPro" id="IPR011701">
    <property type="entry name" value="MFS"/>
</dbReference>
<feature type="transmembrane region" description="Helical" evidence="10">
    <location>
        <begin position="362"/>
        <end position="383"/>
    </location>
</feature>
<dbReference type="GO" id="GO:0005315">
    <property type="term" value="F:phosphate transmembrane transporter activity"/>
    <property type="evidence" value="ECO:0007669"/>
    <property type="project" value="TreeGrafter"/>
</dbReference>
<feature type="transmembrane region" description="Helical" evidence="10">
    <location>
        <begin position="452"/>
        <end position="476"/>
    </location>
</feature>
<evidence type="ECO:0000259" key="11">
    <source>
        <dbReference type="PROSITE" id="PS50850"/>
    </source>
</evidence>
<comment type="similarity">
    <text evidence="8">Belongs to the major facilitator superfamily. Sodium/anion cotransporter (TC 2.A.1.14) family.</text>
</comment>
<keyword evidence="4 10" id="KW-0812">Transmembrane</keyword>
<comment type="subcellular location">
    <subcellularLocation>
        <location evidence="1">Plastid</location>
        <location evidence="1">Chloroplast membrane</location>
        <topology evidence="1">Multi-pass membrane protein</topology>
    </subcellularLocation>
</comment>
<dbReference type="InterPro" id="IPR050382">
    <property type="entry name" value="MFS_Na/Anion_cotransporter"/>
</dbReference>
<keyword evidence="6 10" id="KW-1133">Transmembrane helix</keyword>
<evidence type="ECO:0000256" key="8">
    <source>
        <dbReference type="ARBA" id="ARBA00024362"/>
    </source>
</evidence>
<dbReference type="Pfam" id="PF07690">
    <property type="entry name" value="MFS_1"/>
    <property type="match status" value="1"/>
</dbReference>
<evidence type="ECO:0000256" key="9">
    <source>
        <dbReference type="ARBA" id="ARBA00054913"/>
    </source>
</evidence>
<feature type="transmembrane region" description="Helical" evidence="10">
    <location>
        <begin position="135"/>
        <end position="158"/>
    </location>
</feature>
<evidence type="ECO:0000256" key="5">
    <source>
        <dbReference type="ARBA" id="ARBA00022946"/>
    </source>
</evidence>
<feature type="transmembrane region" description="Helical" evidence="10">
    <location>
        <begin position="420"/>
        <end position="440"/>
    </location>
</feature>
<dbReference type="InterPro" id="IPR044777">
    <property type="entry name" value="SLC17A9-like"/>
</dbReference>